<accession>A0A077ZAS6</accession>
<protein>
    <submittedName>
        <fullName evidence="2">Zinc finger protein zas1</fullName>
    </submittedName>
</protein>
<keyword evidence="3" id="KW-1185">Reference proteome</keyword>
<evidence type="ECO:0000313" key="2">
    <source>
        <dbReference type="EMBL" id="CDW57391.1"/>
    </source>
</evidence>
<name>A0A077ZAS6_TRITR</name>
<organism evidence="2 3">
    <name type="scientific">Trichuris trichiura</name>
    <name type="common">Whipworm</name>
    <name type="synonym">Trichocephalus trichiurus</name>
    <dbReference type="NCBI Taxonomy" id="36087"/>
    <lineage>
        <taxon>Eukaryota</taxon>
        <taxon>Metazoa</taxon>
        <taxon>Ecdysozoa</taxon>
        <taxon>Nematoda</taxon>
        <taxon>Enoplea</taxon>
        <taxon>Dorylaimia</taxon>
        <taxon>Trichinellida</taxon>
        <taxon>Trichuridae</taxon>
        <taxon>Trichuris</taxon>
    </lineage>
</organism>
<sequence>MGISAKMDADLSPTSGKEIEEEQYGTEEEVLGFASLDEIDFSELFSSYPLPPPDPASFEKPMEPMDVACDKLKWWRTFKKREPRKNSRKTSDDQPAIGQTSLDTCAMLMLMSDFFEQMASKMIASQSTRQDLNSNAHTDLFMNSVFVSINQMLSLLQIVPDLKTDFLEVLKQCMDNMLVVAPIA</sequence>
<reference evidence="2" key="1">
    <citation type="submission" date="2014-01" db="EMBL/GenBank/DDBJ databases">
        <authorList>
            <person name="Aslett M."/>
        </authorList>
    </citation>
    <scope>NUCLEOTIDE SEQUENCE</scope>
</reference>
<dbReference type="EMBL" id="HG806157">
    <property type="protein sequence ID" value="CDW57391.1"/>
    <property type="molecule type" value="Genomic_DNA"/>
</dbReference>
<evidence type="ECO:0000256" key="1">
    <source>
        <dbReference type="SAM" id="MobiDB-lite"/>
    </source>
</evidence>
<dbReference type="Proteomes" id="UP000030665">
    <property type="component" value="Unassembled WGS sequence"/>
</dbReference>
<feature type="region of interest" description="Disordered" evidence="1">
    <location>
        <begin position="1"/>
        <end position="26"/>
    </location>
</feature>
<evidence type="ECO:0000313" key="3">
    <source>
        <dbReference type="Proteomes" id="UP000030665"/>
    </source>
</evidence>
<proteinExistence type="predicted"/>
<dbReference type="AlphaFoldDB" id="A0A077ZAS6"/>
<reference evidence="2" key="2">
    <citation type="submission" date="2014-03" db="EMBL/GenBank/DDBJ databases">
        <title>The whipworm genome and dual-species transcriptomics of an intimate host-pathogen interaction.</title>
        <authorList>
            <person name="Foth B.J."/>
            <person name="Tsai I.J."/>
            <person name="Reid A.J."/>
            <person name="Bancroft A.J."/>
            <person name="Nichol S."/>
            <person name="Tracey A."/>
            <person name="Holroyd N."/>
            <person name="Cotton J.A."/>
            <person name="Stanley E.J."/>
            <person name="Zarowiecki M."/>
            <person name="Liu J.Z."/>
            <person name="Huckvale T."/>
            <person name="Cooper P.J."/>
            <person name="Grencis R.K."/>
            <person name="Berriman M."/>
        </authorList>
    </citation>
    <scope>NUCLEOTIDE SEQUENCE [LARGE SCALE GENOMIC DNA]</scope>
</reference>
<gene>
    <name evidence="2" type="ORF">TTRE_0000568301</name>
</gene>